<feature type="non-terminal residue" evidence="1">
    <location>
        <position position="165"/>
    </location>
</feature>
<feature type="non-terminal residue" evidence="1">
    <location>
        <position position="1"/>
    </location>
</feature>
<proteinExistence type="predicted"/>
<comment type="caution">
    <text evidence="1">The sequence shown here is derived from an EMBL/GenBank/DDBJ whole genome shotgun (WGS) entry which is preliminary data.</text>
</comment>
<evidence type="ECO:0000313" key="2">
    <source>
        <dbReference type="Proteomes" id="UP000663881"/>
    </source>
</evidence>
<evidence type="ECO:0000313" key="1">
    <source>
        <dbReference type="EMBL" id="CAF4390944.1"/>
    </source>
</evidence>
<organism evidence="1 2">
    <name type="scientific">Adineta steineri</name>
    <dbReference type="NCBI Taxonomy" id="433720"/>
    <lineage>
        <taxon>Eukaryota</taxon>
        <taxon>Metazoa</taxon>
        <taxon>Spiralia</taxon>
        <taxon>Gnathifera</taxon>
        <taxon>Rotifera</taxon>
        <taxon>Eurotatoria</taxon>
        <taxon>Bdelloidea</taxon>
        <taxon>Adinetida</taxon>
        <taxon>Adinetidae</taxon>
        <taxon>Adineta</taxon>
    </lineage>
</organism>
<accession>A0A820NN65</accession>
<protein>
    <submittedName>
        <fullName evidence="1">Uncharacterized protein</fullName>
    </submittedName>
</protein>
<dbReference type="Proteomes" id="UP000663881">
    <property type="component" value="Unassembled WGS sequence"/>
</dbReference>
<name>A0A820NN65_9BILA</name>
<reference evidence="1" key="1">
    <citation type="submission" date="2021-02" db="EMBL/GenBank/DDBJ databases">
        <authorList>
            <person name="Nowell W R."/>
        </authorList>
    </citation>
    <scope>NUCLEOTIDE SEQUENCE</scope>
</reference>
<sequence length="165" mass="19295">NDNNISIIDYDALLTDDWLYFHIFRYIESISNYCSQASIAIIGLIKNYQLASNDQQQQLLDEIHSKVNMFLTDEENQRTNITLYSELFSEPIHLANNDMSDVIETFEIISQQWNIVHHKEKRQILKRKLGFMAQDSLTIDYDICFKDFQKQNGTLSASSSDDNEE</sequence>
<dbReference type="EMBL" id="CAJOAY010026477">
    <property type="protein sequence ID" value="CAF4390944.1"/>
    <property type="molecule type" value="Genomic_DNA"/>
</dbReference>
<dbReference type="AlphaFoldDB" id="A0A820NN65"/>
<gene>
    <name evidence="1" type="ORF">OKA104_LOCUS50871</name>
</gene>